<dbReference type="OrthoDB" id="9787541at2"/>
<protein>
    <submittedName>
        <fullName evidence="9">Sugar transporter</fullName>
    </submittedName>
</protein>
<evidence type="ECO:0000256" key="1">
    <source>
        <dbReference type="ARBA" id="ARBA00004651"/>
    </source>
</evidence>
<dbReference type="AlphaFoldDB" id="K4MVV9"/>
<feature type="transmembrane region" description="Helical" evidence="7">
    <location>
        <begin position="151"/>
        <end position="176"/>
    </location>
</feature>
<evidence type="ECO:0000313" key="9">
    <source>
        <dbReference type="EMBL" id="AFV25827.1"/>
    </source>
</evidence>
<evidence type="ECO:0000259" key="8">
    <source>
        <dbReference type="PROSITE" id="PS50928"/>
    </source>
</evidence>
<gene>
    <name evidence="9" type="ORF">BalcAV2361</name>
</gene>
<keyword evidence="4 7" id="KW-0812">Transmembrane</keyword>
<feature type="domain" description="ABC transmembrane type-1" evidence="8">
    <location>
        <begin position="66"/>
        <end position="282"/>
    </location>
</feature>
<dbReference type="InterPro" id="IPR000515">
    <property type="entry name" value="MetI-like"/>
</dbReference>
<dbReference type="GO" id="GO:0055085">
    <property type="term" value="P:transmembrane transport"/>
    <property type="evidence" value="ECO:0007669"/>
    <property type="project" value="InterPro"/>
</dbReference>
<keyword evidence="5 7" id="KW-1133">Transmembrane helix</keyword>
<evidence type="ECO:0000256" key="3">
    <source>
        <dbReference type="ARBA" id="ARBA00022475"/>
    </source>
</evidence>
<reference evidence="9" key="1">
    <citation type="submission" date="2012-07" db="EMBL/GenBank/DDBJ databases">
        <title>A Draft Genome for Bacillus alcalophilus strain ATCC 27647.</title>
        <authorList>
            <person name="Attie O."/>
            <person name="Jayaprakash A."/>
            <person name="Sachidanandam R."/>
            <person name="Shah H."/>
            <person name="Paulsen I."/>
            <person name="Morino M."/>
            <person name="Ito M."/>
            <person name="Krulwich T."/>
        </authorList>
    </citation>
    <scope>NUCLEOTIDE SEQUENCE</scope>
    <source>
        <strain evidence="9">ATCC 27647</strain>
    </source>
</reference>
<evidence type="ECO:0000256" key="5">
    <source>
        <dbReference type="ARBA" id="ARBA00022989"/>
    </source>
</evidence>
<feature type="transmembrane region" description="Helical" evidence="7">
    <location>
        <begin position="103"/>
        <end position="123"/>
    </location>
</feature>
<feature type="transmembrane region" description="Helical" evidence="7">
    <location>
        <begin position="203"/>
        <end position="222"/>
    </location>
</feature>
<keyword evidence="6 7" id="KW-0472">Membrane</keyword>
<sequence>MKKQDYMWAYLFIAPCFLGLFIFNIGPIFYTIYLSFTEYGSFGQVSWIGLENYVRLFQDPNVWMALKNTFIFTAIAVPTSVFFSTVVAVLLNQKIRGVTMYRTLYFLPVITMPAAVGMVWKWLYNGDYGLINHVLGFFGIQGPYWLVDSSFALYAVIVVAIWSTIGYNMIIILAGLQNISPSYYEAAEIDGAGPFAKFAKITVPLLTPTLFFVSVISIISTLQTFELIYMMVGIDSPVAFDTQTLVYLFYREAFINHDLSYGATISINLFVIILVATIFQFYFQKKWVHYN</sequence>
<keyword evidence="2 7" id="KW-0813">Transport</keyword>
<dbReference type="PANTHER" id="PTHR30193">
    <property type="entry name" value="ABC TRANSPORTER PERMEASE PROTEIN"/>
    <property type="match status" value="1"/>
</dbReference>
<evidence type="ECO:0000256" key="2">
    <source>
        <dbReference type="ARBA" id="ARBA00022448"/>
    </source>
</evidence>
<dbReference type="InterPro" id="IPR051393">
    <property type="entry name" value="ABC_transporter_permease"/>
</dbReference>
<dbReference type="Gene3D" id="1.10.3720.10">
    <property type="entry name" value="MetI-like"/>
    <property type="match status" value="1"/>
</dbReference>
<dbReference type="PANTHER" id="PTHR30193:SF37">
    <property type="entry name" value="INNER MEMBRANE ABC TRANSPORTER PERMEASE PROTEIN YCJO"/>
    <property type="match status" value="1"/>
</dbReference>
<dbReference type="InterPro" id="IPR035906">
    <property type="entry name" value="MetI-like_sf"/>
</dbReference>
<evidence type="ECO:0000256" key="4">
    <source>
        <dbReference type="ARBA" id="ARBA00022692"/>
    </source>
</evidence>
<keyword evidence="9" id="KW-0762">Sugar transport</keyword>
<proteinExistence type="inferred from homology"/>
<dbReference type="EMBL" id="JX399404">
    <property type="protein sequence ID" value="AFV25827.1"/>
    <property type="molecule type" value="Genomic_DNA"/>
</dbReference>
<feature type="transmembrane region" description="Helical" evidence="7">
    <location>
        <begin position="262"/>
        <end position="283"/>
    </location>
</feature>
<feature type="transmembrane region" description="Helical" evidence="7">
    <location>
        <begin position="7"/>
        <end position="33"/>
    </location>
</feature>
<dbReference type="GO" id="GO:0005886">
    <property type="term" value="C:plasma membrane"/>
    <property type="evidence" value="ECO:0007669"/>
    <property type="project" value="UniProtKB-SubCell"/>
</dbReference>
<feature type="transmembrane region" description="Helical" evidence="7">
    <location>
        <begin position="70"/>
        <end position="91"/>
    </location>
</feature>
<evidence type="ECO:0000256" key="7">
    <source>
        <dbReference type="RuleBase" id="RU363032"/>
    </source>
</evidence>
<name>K4MVV9_ALKAL</name>
<dbReference type="Pfam" id="PF00528">
    <property type="entry name" value="BPD_transp_1"/>
    <property type="match status" value="1"/>
</dbReference>
<keyword evidence="3" id="KW-1003">Cell membrane</keyword>
<comment type="subcellular location">
    <subcellularLocation>
        <location evidence="1 7">Cell membrane</location>
        <topology evidence="1 7">Multi-pass membrane protein</topology>
    </subcellularLocation>
</comment>
<accession>K4MVV9</accession>
<evidence type="ECO:0000256" key="6">
    <source>
        <dbReference type="ARBA" id="ARBA00023136"/>
    </source>
</evidence>
<dbReference type="PROSITE" id="PS50928">
    <property type="entry name" value="ABC_TM1"/>
    <property type="match status" value="1"/>
</dbReference>
<organism evidence="9">
    <name type="scientific">Alkalihalobacillus alcalophilus ATCC 27647 = CGMCC 1.3604</name>
    <dbReference type="NCBI Taxonomy" id="1218173"/>
    <lineage>
        <taxon>Bacteria</taxon>
        <taxon>Bacillati</taxon>
        <taxon>Bacillota</taxon>
        <taxon>Bacilli</taxon>
        <taxon>Bacillales</taxon>
        <taxon>Bacillaceae</taxon>
        <taxon>Alkalihalobacillus</taxon>
    </lineage>
</organism>
<dbReference type="SUPFAM" id="SSF161098">
    <property type="entry name" value="MetI-like"/>
    <property type="match status" value="1"/>
</dbReference>
<dbReference type="CDD" id="cd06261">
    <property type="entry name" value="TM_PBP2"/>
    <property type="match status" value="1"/>
</dbReference>
<comment type="similarity">
    <text evidence="7">Belongs to the binding-protein-dependent transport system permease family.</text>
</comment>